<dbReference type="Proteomes" id="UP000298416">
    <property type="component" value="Unassembled WGS sequence"/>
</dbReference>
<sequence>MAQIAKLETKAEITNPPAKVYDLLKYNLNKFVNLFPQVFKSIKLIEGEEGHAGNVKIVEYVIGKAMSAKVKTEEINDEERSMIMRVVEGEVLQLYPTFLCKISVSDGFVNWSIEFEKTKDSTPKPDAYAQVHSHVTKLMDLYLLTN</sequence>
<accession>A0A8X8XRI4</accession>
<dbReference type="OrthoDB" id="1567931at2759"/>
<comment type="caution">
    <text evidence="2">The sequence shown here is derived from an EMBL/GenBank/DDBJ whole genome shotgun (WGS) entry which is preliminary data.</text>
</comment>
<feature type="domain" description="Bet v I/Major latex protein" evidence="1">
    <location>
        <begin position="2"/>
        <end position="146"/>
    </location>
</feature>
<dbReference type="EMBL" id="PNBA02000007">
    <property type="protein sequence ID" value="KAG6418643.1"/>
    <property type="molecule type" value="Genomic_DNA"/>
</dbReference>
<organism evidence="2">
    <name type="scientific">Salvia splendens</name>
    <name type="common">Scarlet sage</name>
    <dbReference type="NCBI Taxonomy" id="180675"/>
    <lineage>
        <taxon>Eukaryota</taxon>
        <taxon>Viridiplantae</taxon>
        <taxon>Streptophyta</taxon>
        <taxon>Embryophyta</taxon>
        <taxon>Tracheophyta</taxon>
        <taxon>Spermatophyta</taxon>
        <taxon>Magnoliopsida</taxon>
        <taxon>eudicotyledons</taxon>
        <taxon>Gunneridae</taxon>
        <taxon>Pentapetalae</taxon>
        <taxon>asterids</taxon>
        <taxon>lamiids</taxon>
        <taxon>Lamiales</taxon>
        <taxon>Lamiaceae</taxon>
        <taxon>Nepetoideae</taxon>
        <taxon>Mentheae</taxon>
        <taxon>Salviinae</taxon>
        <taxon>Salvia</taxon>
        <taxon>Salvia subgen. Calosphace</taxon>
        <taxon>core Calosphace</taxon>
    </lineage>
</organism>
<dbReference type="InterPro" id="IPR000916">
    <property type="entry name" value="Bet_v_I/MLP"/>
</dbReference>
<reference evidence="2" key="1">
    <citation type="submission" date="2018-01" db="EMBL/GenBank/DDBJ databases">
        <authorList>
            <person name="Mao J.F."/>
        </authorList>
    </citation>
    <scope>NUCLEOTIDE SEQUENCE</scope>
    <source>
        <strain evidence="2">Huo1</strain>
        <tissue evidence="2">Leaf</tissue>
    </source>
</reference>
<dbReference type="SMART" id="SM01037">
    <property type="entry name" value="Bet_v_1"/>
    <property type="match status" value="1"/>
</dbReference>
<evidence type="ECO:0000313" key="2">
    <source>
        <dbReference type="EMBL" id="KAG6418643.1"/>
    </source>
</evidence>
<reference evidence="2" key="2">
    <citation type="submission" date="2020-08" db="EMBL/GenBank/DDBJ databases">
        <title>Plant Genome Project.</title>
        <authorList>
            <person name="Zhang R.-G."/>
        </authorList>
    </citation>
    <scope>NUCLEOTIDE SEQUENCE</scope>
    <source>
        <strain evidence="2">Huo1</strain>
        <tissue evidence="2">Leaf</tissue>
    </source>
</reference>
<dbReference type="GO" id="GO:0006952">
    <property type="term" value="P:defense response"/>
    <property type="evidence" value="ECO:0007669"/>
    <property type="project" value="InterPro"/>
</dbReference>
<keyword evidence="3" id="KW-1185">Reference proteome</keyword>
<dbReference type="SUPFAM" id="SSF55961">
    <property type="entry name" value="Bet v1-like"/>
    <property type="match status" value="1"/>
</dbReference>
<dbReference type="Gene3D" id="3.30.530.20">
    <property type="match status" value="1"/>
</dbReference>
<dbReference type="InterPro" id="IPR051761">
    <property type="entry name" value="MLP-like_ligand-binding"/>
</dbReference>
<dbReference type="PANTHER" id="PTHR31907">
    <property type="entry name" value="MLP-LIKE PROTEIN 423"/>
    <property type="match status" value="1"/>
</dbReference>
<protein>
    <recommendedName>
        <fullName evidence="1">Bet v I/Major latex protein domain-containing protein</fullName>
    </recommendedName>
</protein>
<evidence type="ECO:0000259" key="1">
    <source>
        <dbReference type="SMART" id="SM01037"/>
    </source>
</evidence>
<dbReference type="Pfam" id="PF00407">
    <property type="entry name" value="Bet_v_1"/>
    <property type="match status" value="1"/>
</dbReference>
<dbReference type="AlphaFoldDB" id="A0A8X8XRI4"/>
<name>A0A8X8XRI4_SALSN</name>
<dbReference type="InterPro" id="IPR023393">
    <property type="entry name" value="START-like_dom_sf"/>
</dbReference>
<gene>
    <name evidence="2" type="ORF">SASPL_120847</name>
</gene>
<evidence type="ECO:0000313" key="3">
    <source>
        <dbReference type="Proteomes" id="UP000298416"/>
    </source>
</evidence>
<proteinExistence type="predicted"/>